<feature type="domain" description="Aldehyde dehydrogenase" evidence="8">
    <location>
        <begin position="78"/>
        <end position="552"/>
    </location>
</feature>
<dbReference type="Gene3D" id="3.40.605.10">
    <property type="entry name" value="Aldehyde Dehydrogenase, Chain A, domain 1"/>
    <property type="match status" value="1"/>
</dbReference>
<comment type="caution">
    <text evidence="9">The sequence shown here is derived from an EMBL/GenBank/DDBJ whole genome shotgun (WGS) entry which is preliminary data.</text>
</comment>
<dbReference type="PROSITE" id="PS00070">
    <property type="entry name" value="ALDEHYDE_DEHYDR_CYS"/>
    <property type="match status" value="1"/>
</dbReference>
<evidence type="ECO:0000256" key="3">
    <source>
        <dbReference type="ARBA" id="ARBA00024226"/>
    </source>
</evidence>
<proteinExistence type="inferred from homology"/>
<dbReference type="AlphaFoldDB" id="A0AAN8EE39"/>
<dbReference type="InterPro" id="IPR016160">
    <property type="entry name" value="Ald_DH_CS_CYS"/>
</dbReference>
<dbReference type="SUPFAM" id="SSF53720">
    <property type="entry name" value="ALDH-like"/>
    <property type="match status" value="1"/>
</dbReference>
<evidence type="ECO:0000313" key="9">
    <source>
        <dbReference type="EMBL" id="KAK5949313.1"/>
    </source>
</evidence>
<dbReference type="EC" id="1.2.1.3" evidence="3"/>
<dbReference type="EMBL" id="JAKLMC020000037">
    <property type="protein sequence ID" value="KAK5949313.1"/>
    <property type="molecule type" value="Genomic_DNA"/>
</dbReference>
<evidence type="ECO:0000256" key="2">
    <source>
        <dbReference type="ARBA" id="ARBA00023002"/>
    </source>
</evidence>
<dbReference type="Pfam" id="PF00171">
    <property type="entry name" value="Aldedh"/>
    <property type="match status" value="1"/>
</dbReference>
<reference evidence="9 10" key="1">
    <citation type="submission" date="2022-12" db="EMBL/GenBank/DDBJ databases">
        <title>Genomic features and morphological characterization of a novel Knufia sp. strain isolated from spacecraft assembly facility.</title>
        <authorList>
            <person name="Teixeira M."/>
            <person name="Chander A.M."/>
            <person name="Stajich J.E."/>
            <person name="Venkateswaran K."/>
        </authorList>
    </citation>
    <scope>NUCLEOTIDE SEQUENCE [LARGE SCALE GENOMIC DNA]</scope>
    <source>
        <strain evidence="9 10">FJI-L2-BK-P2</strain>
    </source>
</reference>
<evidence type="ECO:0000259" key="8">
    <source>
        <dbReference type="Pfam" id="PF00171"/>
    </source>
</evidence>
<evidence type="ECO:0000313" key="10">
    <source>
        <dbReference type="Proteomes" id="UP001316803"/>
    </source>
</evidence>
<keyword evidence="7" id="KW-0472">Membrane</keyword>
<accession>A0AAN8EE39</accession>
<dbReference type="InterPro" id="IPR029510">
    <property type="entry name" value="Ald_DH_CS_GLU"/>
</dbReference>
<dbReference type="Proteomes" id="UP001316803">
    <property type="component" value="Unassembled WGS sequence"/>
</dbReference>
<dbReference type="PANTHER" id="PTHR11699">
    <property type="entry name" value="ALDEHYDE DEHYDROGENASE-RELATED"/>
    <property type="match status" value="1"/>
</dbReference>
<organism evidence="9 10">
    <name type="scientific">Knufia fluminis</name>
    <dbReference type="NCBI Taxonomy" id="191047"/>
    <lineage>
        <taxon>Eukaryota</taxon>
        <taxon>Fungi</taxon>
        <taxon>Dikarya</taxon>
        <taxon>Ascomycota</taxon>
        <taxon>Pezizomycotina</taxon>
        <taxon>Eurotiomycetes</taxon>
        <taxon>Chaetothyriomycetidae</taxon>
        <taxon>Chaetothyriales</taxon>
        <taxon>Trichomeriaceae</taxon>
        <taxon>Knufia</taxon>
    </lineage>
</organism>
<keyword evidence="2 6" id="KW-0560">Oxidoreductase</keyword>
<evidence type="ECO:0000256" key="4">
    <source>
        <dbReference type="ARBA" id="ARBA00049194"/>
    </source>
</evidence>
<dbReference type="InterPro" id="IPR016162">
    <property type="entry name" value="Ald_DH_N"/>
</dbReference>
<dbReference type="FunFam" id="3.40.309.10:FF:000024">
    <property type="entry name" value="Betaine aldehyde dehydrogenase"/>
    <property type="match status" value="1"/>
</dbReference>
<feature type="active site" evidence="5">
    <location>
        <position position="311"/>
    </location>
</feature>
<evidence type="ECO:0000256" key="5">
    <source>
        <dbReference type="PROSITE-ProRule" id="PRU10007"/>
    </source>
</evidence>
<feature type="transmembrane region" description="Helical" evidence="7">
    <location>
        <begin position="16"/>
        <end position="34"/>
    </location>
</feature>
<sequence>MDVVQHFKFVLEDRHTNAAVGLIALVLFVLSLYVSPLEDIAPVPITVELPPQLHDDYECDIDSASSQPEVRDGKIYPRCPADGRPLTKEPITPATPSDIDRAIARAAEAQKDWAKTTFTERRKVLNTLLRFVVDNQDSIVKAACLDSGKTKIDASFGEILVTAEKLQWTIKHGEKALKASRRPTNLLMCYKKNYVTYEPLGVVASCFSWNYPFHSWISTVISALFSGNAIINKPSEQTCWSSQYFLSIVRTALSTLGHSPELAQNIICLPDVADHLTSHPGISHITFIGSRPIAHEVCASAARSLTPVTVELGGKDAVIVLDDKSTIKDVDSIVAILMRGTFQSAGQNCIGIERVIALPGIYDVLVKKLEAKVRGLRLGSITLQKLGDEDIDMGSMISPASFSRLESFISSAVSAGATLHAGGKRYDHPSHPHGHYFSPTLLSNVTLDMDLAQNELFAPVCAVMRADSVNHAIELANSTSYGLGASVFGAPTAANQKTLKRLAREIKSGMVSINDFGAYYVCSLPFGGVKGSGYGRFGGEEGLRGLCNVKSISEDTWWARLLGIKTEIPSPLQYPVSAKNGYAACEGIVSTGYAPSWGGMVSGLIDLLSALVAGKK</sequence>
<evidence type="ECO:0000256" key="6">
    <source>
        <dbReference type="RuleBase" id="RU003345"/>
    </source>
</evidence>
<name>A0AAN8EE39_9EURO</name>
<dbReference type="Gene3D" id="3.40.309.10">
    <property type="entry name" value="Aldehyde Dehydrogenase, Chain A, domain 2"/>
    <property type="match status" value="1"/>
</dbReference>
<keyword evidence="7" id="KW-0812">Transmembrane</keyword>
<dbReference type="GO" id="GO:0004029">
    <property type="term" value="F:aldehyde dehydrogenase (NAD+) activity"/>
    <property type="evidence" value="ECO:0007669"/>
    <property type="project" value="UniProtKB-EC"/>
</dbReference>
<protein>
    <recommendedName>
        <fullName evidence="3">aldehyde dehydrogenase (NAD(+))</fullName>
        <ecNumber evidence="3">1.2.1.3</ecNumber>
    </recommendedName>
</protein>
<dbReference type="CDD" id="cd07098">
    <property type="entry name" value="ALDH_F15-22"/>
    <property type="match status" value="1"/>
</dbReference>
<dbReference type="InterPro" id="IPR015590">
    <property type="entry name" value="Aldehyde_DH_dom"/>
</dbReference>
<dbReference type="PROSITE" id="PS00687">
    <property type="entry name" value="ALDEHYDE_DEHYDR_GLU"/>
    <property type="match status" value="1"/>
</dbReference>
<comment type="similarity">
    <text evidence="1 6">Belongs to the aldehyde dehydrogenase family.</text>
</comment>
<dbReference type="InterPro" id="IPR016161">
    <property type="entry name" value="Ald_DH/histidinol_DH"/>
</dbReference>
<dbReference type="InterPro" id="IPR016163">
    <property type="entry name" value="Ald_DH_C"/>
</dbReference>
<comment type="catalytic activity">
    <reaction evidence="4">
        <text>an aldehyde + NAD(+) + H2O = a carboxylate + NADH + 2 H(+)</text>
        <dbReference type="Rhea" id="RHEA:16185"/>
        <dbReference type="ChEBI" id="CHEBI:15377"/>
        <dbReference type="ChEBI" id="CHEBI:15378"/>
        <dbReference type="ChEBI" id="CHEBI:17478"/>
        <dbReference type="ChEBI" id="CHEBI:29067"/>
        <dbReference type="ChEBI" id="CHEBI:57540"/>
        <dbReference type="ChEBI" id="CHEBI:57945"/>
        <dbReference type="EC" id="1.2.1.3"/>
    </reaction>
</comment>
<evidence type="ECO:0000256" key="7">
    <source>
        <dbReference type="SAM" id="Phobius"/>
    </source>
</evidence>
<keyword evidence="10" id="KW-1185">Reference proteome</keyword>
<keyword evidence="7" id="KW-1133">Transmembrane helix</keyword>
<gene>
    <name evidence="9" type="primary">MSC7</name>
    <name evidence="9" type="ORF">OHC33_009666</name>
</gene>
<evidence type="ECO:0000256" key="1">
    <source>
        <dbReference type="ARBA" id="ARBA00009986"/>
    </source>
</evidence>